<keyword evidence="1" id="KW-0812">Transmembrane</keyword>
<feature type="transmembrane region" description="Helical" evidence="1">
    <location>
        <begin position="34"/>
        <end position="52"/>
    </location>
</feature>
<evidence type="ECO:0000313" key="3">
    <source>
        <dbReference type="Proteomes" id="UP001232536"/>
    </source>
</evidence>
<keyword evidence="1" id="KW-1133">Transmembrane helix</keyword>
<accession>A0ABT9D5H3</accession>
<dbReference type="RefSeq" id="WP_304599716.1">
    <property type="nucleotide sequence ID" value="NZ_JAUQYP010000001.1"/>
</dbReference>
<dbReference type="EMBL" id="JAUQYP010000001">
    <property type="protein sequence ID" value="MDO8106023.1"/>
    <property type="molecule type" value="Genomic_DNA"/>
</dbReference>
<keyword evidence="3" id="KW-1185">Reference proteome</keyword>
<evidence type="ECO:0000313" key="2">
    <source>
        <dbReference type="EMBL" id="MDO8106023.1"/>
    </source>
</evidence>
<protein>
    <submittedName>
        <fullName evidence="2">Uncharacterized protein</fullName>
    </submittedName>
</protein>
<evidence type="ECO:0000256" key="1">
    <source>
        <dbReference type="SAM" id="Phobius"/>
    </source>
</evidence>
<proteinExistence type="predicted"/>
<feature type="transmembrane region" description="Helical" evidence="1">
    <location>
        <begin position="286"/>
        <end position="305"/>
    </location>
</feature>
<comment type="caution">
    <text evidence="2">The sequence shown here is derived from an EMBL/GenBank/DDBJ whole genome shotgun (WGS) entry which is preliminary data.</text>
</comment>
<keyword evidence="1" id="KW-0472">Membrane</keyword>
<dbReference type="Proteomes" id="UP001232536">
    <property type="component" value="Unassembled WGS sequence"/>
</dbReference>
<organism evidence="2 3">
    <name type="scientific">Actinotalea lenta</name>
    <dbReference type="NCBI Taxonomy" id="3064654"/>
    <lineage>
        <taxon>Bacteria</taxon>
        <taxon>Bacillati</taxon>
        <taxon>Actinomycetota</taxon>
        <taxon>Actinomycetes</taxon>
        <taxon>Micrococcales</taxon>
        <taxon>Cellulomonadaceae</taxon>
        <taxon>Actinotalea</taxon>
    </lineage>
</organism>
<reference evidence="2 3" key="1">
    <citation type="submission" date="2023-07" db="EMBL/GenBank/DDBJ databases">
        <title>Description of novel actinomycetes strains, isolated from tidal flat sediment.</title>
        <authorList>
            <person name="Lu C."/>
        </authorList>
    </citation>
    <scope>NUCLEOTIDE SEQUENCE [LARGE SCALE GENOMIC DNA]</scope>
    <source>
        <strain evidence="2 3">SYSU T00b441</strain>
    </source>
</reference>
<sequence length="330" mass="35273">MMAASRELHGVQHQLETTPWRGPKRHYDILREGLIALLVVGVVVVGLASFLGSPDDPALTFKAWATDMPQDFYDTTVSELAGTSESATYGPPYNTGGTGQNLGPVNLQTAMGVRIPVDPATDFVITPLQSQAQPGDVSAALSRWAAATADQRTAWTTAYDNALNDPAAGGDPTKVASGDYGPVPTLASGLEAMAASGALDGILAAPGNFYSTDNTKQILFMGDGGYLDAAASATHLQGNQWGMMNETGSYPGQQWLAPFSFWYQLPFFNSEADSGLAATLTANGDIYIMAIVVVFTLVVMLLPFIPGLRELPRVLGLHRLVWRRYYRDGH</sequence>
<name>A0ABT9D5H3_9CELL</name>
<gene>
    <name evidence="2" type="ORF">Q6348_02300</name>
</gene>